<feature type="compositionally biased region" description="Acidic residues" evidence="1">
    <location>
        <begin position="1"/>
        <end position="18"/>
    </location>
</feature>
<comment type="caution">
    <text evidence="2">The sequence shown here is derived from an EMBL/GenBank/DDBJ whole genome shotgun (WGS) entry which is preliminary data.</text>
</comment>
<feature type="region of interest" description="Disordered" evidence="1">
    <location>
        <begin position="1"/>
        <end position="21"/>
    </location>
</feature>
<proteinExistence type="predicted"/>
<dbReference type="Proteomes" id="UP000318053">
    <property type="component" value="Unassembled WGS sequence"/>
</dbReference>
<dbReference type="RefSeq" id="WP_186775122.1">
    <property type="nucleotide sequence ID" value="NZ_SJPK01000019.1"/>
</dbReference>
<evidence type="ECO:0000256" key="1">
    <source>
        <dbReference type="SAM" id="MobiDB-lite"/>
    </source>
</evidence>
<keyword evidence="3" id="KW-1185">Reference proteome</keyword>
<name>A0A5C5WZA3_9BACT</name>
<dbReference type="AlphaFoldDB" id="A0A5C5WZA3"/>
<gene>
    <name evidence="2" type="ORF">CA85_46660</name>
</gene>
<protein>
    <submittedName>
        <fullName evidence="2">Uncharacterized protein</fullName>
    </submittedName>
</protein>
<organism evidence="2 3">
    <name type="scientific">Allorhodopirellula solitaria</name>
    <dbReference type="NCBI Taxonomy" id="2527987"/>
    <lineage>
        <taxon>Bacteria</taxon>
        <taxon>Pseudomonadati</taxon>
        <taxon>Planctomycetota</taxon>
        <taxon>Planctomycetia</taxon>
        <taxon>Pirellulales</taxon>
        <taxon>Pirellulaceae</taxon>
        <taxon>Allorhodopirellula</taxon>
    </lineage>
</organism>
<evidence type="ECO:0000313" key="3">
    <source>
        <dbReference type="Proteomes" id="UP000318053"/>
    </source>
</evidence>
<sequence length="78" mass="9162">MLDDELVDHELLEEPPLEEELKCELEDEELSEPLEDELLVEGELLEDEDPVEELLELENPPLLLELIDRLFRYGEGIF</sequence>
<evidence type="ECO:0000313" key="2">
    <source>
        <dbReference type="EMBL" id="TWT55958.1"/>
    </source>
</evidence>
<accession>A0A5C5WZA3</accession>
<dbReference type="EMBL" id="SJPK01000019">
    <property type="protein sequence ID" value="TWT55958.1"/>
    <property type="molecule type" value="Genomic_DNA"/>
</dbReference>
<reference evidence="2 3" key="1">
    <citation type="submission" date="2019-02" db="EMBL/GenBank/DDBJ databases">
        <title>Deep-cultivation of Planctomycetes and their phenomic and genomic characterization uncovers novel biology.</title>
        <authorList>
            <person name="Wiegand S."/>
            <person name="Jogler M."/>
            <person name="Boedeker C."/>
            <person name="Pinto D."/>
            <person name="Vollmers J."/>
            <person name="Rivas-Marin E."/>
            <person name="Kohn T."/>
            <person name="Peeters S.H."/>
            <person name="Heuer A."/>
            <person name="Rast P."/>
            <person name="Oberbeckmann S."/>
            <person name="Bunk B."/>
            <person name="Jeske O."/>
            <person name="Meyerdierks A."/>
            <person name="Storesund J.E."/>
            <person name="Kallscheuer N."/>
            <person name="Luecker S."/>
            <person name="Lage O.M."/>
            <person name="Pohl T."/>
            <person name="Merkel B.J."/>
            <person name="Hornburger P."/>
            <person name="Mueller R.-W."/>
            <person name="Bruemmer F."/>
            <person name="Labrenz M."/>
            <person name="Spormann A.M."/>
            <person name="Op Den Camp H."/>
            <person name="Overmann J."/>
            <person name="Amann R."/>
            <person name="Jetten M.S.M."/>
            <person name="Mascher T."/>
            <person name="Medema M.H."/>
            <person name="Devos D.P."/>
            <person name="Kaster A.-K."/>
            <person name="Ovreas L."/>
            <person name="Rohde M."/>
            <person name="Galperin M.Y."/>
            <person name="Jogler C."/>
        </authorList>
    </citation>
    <scope>NUCLEOTIDE SEQUENCE [LARGE SCALE GENOMIC DNA]</scope>
    <source>
        <strain evidence="2 3">CA85</strain>
    </source>
</reference>